<gene>
    <name evidence="1" type="ORF">MNBD_PLANCTO02-1018</name>
</gene>
<protein>
    <recommendedName>
        <fullName evidence="2">IS110 family transposase</fullName>
    </recommendedName>
</protein>
<proteinExistence type="predicted"/>
<name>A0A3B1DRN5_9ZZZZ</name>
<dbReference type="AlphaFoldDB" id="A0A3B1DRN5"/>
<reference evidence="1" key="1">
    <citation type="submission" date="2018-06" db="EMBL/GenBank/DDBJ databases">
        <authorList>
            <person name="Zhirakovskaya E."/>
        </authorList>
    </citation>
    <scope>NUCLEOTIDE SEQUENCE</scope>
</reference>
<dbReference type="EMBL" id="UOGL01000260">
    <property type="protein sequence ID" value="VAX38788.1"/>
    <property type="molecule type" value="Genomic_DNA"/>
</dbReference>
<evidence type="ECO:0000313" key="1">
    <source>
        <dbReference type="EMBL" id="VAX38788.1"/>
    </source>
</evidence>
<evidence type="ECO:0008006" key="2">
    <source>
        <dbReference type="Google" id="ProtNLM"/>
    </source>
</evidence>
<feature type="non-terminal residue" evidence="1">
    <location>
        <position position="56"/>
    </location>
</feature>
<sequence length="56" mass="6480">MFYIGLDIHTTHTTICVLDQYGKVFQRHQAKEFDDVIKFIKTTPGHFKVCYEASTG</sequence>
<accession>A0A3B1DRN5</accession>
<organism evidence="1">
    <name type="scientific">hydrothermal vent metagenome</name>
    <dbReference type="NCBI Taxonomy" id="652676"/>
    <lineage>
        <taxon>unclassified sequences</taxon>
        <taxon>metagenomes</taxon>
        <taxon>ecological metagenomes</taxon>
    </lineage>
</organism>